<organism evidence="3 4">
    <name type="scientific">Candidatus Thiodiazotropha endoloripes</name>
    <dbReference type="NCBI Taxonomy" id="1818881"/>
    <lineage>
        <taxon>Bacteria</taxon>
        <taxon>Pseudomonadati</taxon>
        <taxon>Pseudomonadota</taxon>
        <taxon>Gammaproteobacteria</taxon>
        <taxon>Chromatiales</taxon>
        <taxon>Sedimenticolaceae</taxon>
        <taxon>Candidatus Thiodiazotropha</taxon>
    </lineage>
</organism>
<evidence type="ECO:0000256" key="1">
    <source>
        <dbReference type="SAM" id="MobiDB-lite"/>
    </source>
</evidence>
<keyword evidence="2" id="KW-0732">Signal</keyword>
<dbReference type="AlphaFoldDB" id="A0A1E2UQW8"/>
<comment type="caution">
    <text evidence="3">The sequence shown here is derived from an EMBL/GenBank/DDBJ whole genome shotgun (WGS) entry which is preliminary data.</text>
</comment>
<feature type="signal peptide" evidence="2">
    <location>
        <begin position="1"/>
        <end position="22"/>
    </location>
</feature>
<feature type="compositionally biased region" description="Polar residues" evidence="1">
    <location>
        <begin position="233"/>
        <end position="244"/>
    </location>
</feature>
<keyword evidence="4" id="KW-1185">Reference proteome</keyword>
<dbReference type="EMBL" id="LVJZ01000003">
    <property type="protein sequence ID" value="ODB97158.1"/>
    <property type="molecule type" value="Genomic_DNA"/>
</dbReference>
<dbReference type="STRING" id="1818881.A3196_10525"/>
<evidence type="ECO:0000256" key="2">
    <source>
        <dbReference type="SAM" id="SignalP"/>
    </source>
</evidence>
<sequence>MKRLYQLLLTAILIFATYHLSAQTEVIITPINVSEPAKQGIFHHLESSGRQNIAVSGSVVSVVWEDDSDGTPRIYLSRKSLDSNTFSPKLRISGNGEAFEPSIRALGDGRFAIAWEEDEQVSARIVKAKKMGPIVQLGEKTSGHANLSSLDNQILIVYREQAQRFGRIILQKLTVDKQLHLSPAQRCPVEPGPLQNDQLYPVISVQGERVNIAWEDRRLGHTVIMHSQSEVGDSCRFSSPTRISEQPPGPRAGYGSGHGVARVALAKYGNSGVYAVWADKRDFREGYDIYGANKPNDQAFEGNVRIQDDFGTNYRQWHATISGHQNGQLIVAWTDEREGSKDVWYSWLEDGEWSDDVLLSGASGKGVQDHPSITLDSSGDLHVAWVHRETEGGATQIRYLYAPL</sequence>
<evidence type="ECO:0000313" key="3">
    <source>
        <dbReference type="EMBL" id="ODB97158.1"/>
    </source>
</evidence>
<accession>A0A1E2UQW8</accession>
<name>A0A1E2UQW8_9GAMM</name>
<dbReference type="RefSeq" id="WP_069024454.1">
    <property type="nucleotide sequence ID" value="NZ_LVJZ01000003.1"/>
</dbReference>
<feature type="chain" id="PRO_5009119107" evidence="2">
    <location>
        <begin position="23"/>
        <end position="404"/>
    </location>
</feature>
<feature type="region of interest" description="Disordered" evidence="1">
    <location>
        <begin position="233"/>
        <end position="253"/>
    </location>
</feature>
<reference evidence="3 4" key="1">
    <citation type="submission" date="2016-03" db="EMBL/GenBank/DDBJ databases">
        <title>Chemosynthetic sulphur-oxidizing symbionts of marine invertebrate animals are capable of nitrogen fixation.</title>
        <authorList>
            <person name="Petersen J.M."/>
            <person name="Kemper A."/>
            <person name="Gruber-Vodicka H."/>
            <person name="Cardini U."/>
            <person name="Geest Mvander."/>
            <person name="Kleiner M."/>
            <person name="Bulgheresi S."/>
            <person name="Fussmann M."/>
            <person name="Herbold C."/>
            <person name="Seah B.K.B."/>
            <person name="Antony C.Paul."/>
            <person name="Liu D."/>
            <person name="Belitz A."/>
            <person name="Weber M."/>
        </authorList>
    </citation>
    <scope>NUCLEOTIDE SEQUENCE [LARGE SCALE GENOMIC DNA]</scope>
    <source>
        <strain evidence="3">G_D</strain>
    </source>
</reference>
<evidence type="ECO:0000313" key="4">
    <source>
        <dbReference type="Proteomes" id="UP000094849"/>
    </source>
</evidence>
<protein>
    <submittedName>
        <fullName evidence="3">Uncharacterized protein</fullName>
    </submittedName>
</protein>
<dbReference type="Proteomes" id="UP000094849">
    <property type="component" value="Unassembled WGS sequence"/>
</dbReference>
<gene>
    <name evidence="3" type="ORF">A3196_10525</name>
</gene>
<proteinExistence type="predicted"/>